<evidence type="ECO:0000259" key="6">
    <source>
        <dbReference type="PROSITE" id="PS50151"/>
    </source>
</evidence>
<dbReference type="SMART" id="SM00465">
    <property type="entry name" value="GIYc"/>
    <property type="match status" value="1"/>
</dbReference>
<dbReference type="Proteomes" id="UP000741282">
    <property type="component" value="Unassembled WGS sequence"/>
</dbReference>
<dbReference type="Gene3D" id="3.30.420.340">
    <property type="entry name" value="UvrC, RNAse H endonuclease domain"/>
    <property type="match status" value="1"/>
</dbReference>
<dbReference type="Gene3D" id="3.40.1440.10">
    <property type="entry name" value="GIY-YIG endonuclease"/>
    <property type="match status" value="1"/>
</dbReference>
<comment type="caution">
    <text evidence="9">The sequence shown here is derived from an EMBL/GenBank/DDBJ whole genome shotgun (WGS) entry which is preliminary data.</text>
</comment>
<sequence length="501" mass="58209">MAKLSIERQLDKIPNTSGIYKFIDKSGKLLYVGKANNLRTRVRSYFTQIHDDRPHIIPMIEQIEKIEVTETENEIEALVLESALIKENQPHYNIMLKDDKSYAWIYINTRDELPTVSILRSINLKDYKKGRLFGPYPNSRATRQIFRYIRQIHPFCTCDSPSEPCLYYRMKLCNNPKFGDHTLSQYQQSIEGVIKFLEGSKRNHIKELRKQMDQLSQDRDYENAAILRDKIYDLEHLGEDIPYYQSESDFIIQKKTQNHKIIQKYQKDFAIPLPERIECYDISNLQGDHAYGSMTVAIDGELRPDQYRVFKIRKGKTPDDFEMLNEVISRRIKHLSISDDVSLSNKPNLILIDGGKGQISAVAEEIPTEITLMGISKGRSLRKRGKRRKDMFWLHREDSTEQVFTKEPRLLVVLRDEAHRFALKHHRIARAKGMKGSLLDRVEGVGPKIKKKLMKKFGSVANMHGLSIDELNEVVSNRSTSLKLHDALKDSTNTKKQSKTK</sequence>
<dbReference type="PANTHER" id="PTHR30562">
    <property type="entry name" value="UVRC/OXIDOREDUCTASE"/>
    <property type="match status" value="1"/>
</dbReference>
<dbReference type="CDD" id="cd10434">
    <property type="entry name" value="GIY-YIG_UvrC_Cho"/>
    <property type="match status" value="1"/>
</dbReference>
<dbReference type="InterPro" id="IPR010994">
    <property type="entry name" value="RuvA_2-like"/>
</dbReference>
<evidence type="ECO:0000313" key="9">
    <source>
        <dbReference type="EMBL" id="MCA9376604.1"/>
    </source>
</evidence>
<dbReference type="Gene3D" id="1.10.150.20">
    <property type="entry name" value="5' to 3' exonuclease, C-terminal subdomain"/>
    <property type="match status" value="1"/>
</dbReference>
<dbReference type="GO" id="GO:0009381">
    <property type="term" value="F:excinuclease ABC activity"/>
    <property type="evidence" value="ECO:0007669"/>
    <property type="project" value="InterPro"/>
</dbReference>
<dbReference type="InterPro" id="IPR035901">
    <property type="entry name" value="GIY-YIG_endonuc_sf"/>
</dbReference>
<dbReference type="InterPro" id="IPR001943">
    <property type="entry name" value="UVR_dom"/>
</dbReference>
<dbReference type="InterPro" id="IPR000305">
    <property type="entry name" value="GIY-YIG_endonuc"/>
</dbReference>
<organism evidence="9 10">
    <name type="scientific">Candidatus Dojkabacteria bacterium</name>
    <dbReference type="NCBI Taxonomy" id="2099670"/>
    <lineage>
        <taxon>Bacteria</taxon>
        <taxon>Candidatus Dojkabacteria</taxon>
    </lineage>
</organism>
<evidence type="ECO:0000256" key="1">
    <source>
        <dbReference type="ARBA" id="ARBA00022490"/>
    </source>
</evidence>
<dbReference type="AlphaFoldDB" id="A0A955I235"/>
<dbReference type="InterPro" id="IPR050066">
    <property type="entry name" value="UvrABC_protein_C"/>
</dbReference>
<evidence type="ECO:0000256" key="5">
    <source>
        <dbReference type="ARBA" id="ARBA00023204"/>
    </source>
</evidence>
<dbReference type="Pfam" id="PF01541">
    <property type="entry name" value="GIY-YIG"/>
    <property type="match status" value="1"/>
</dbReference>
<evidence type="ECO:0000256" key="2">
    <source>
        <dbReference type="ARBA" id="ARBA00022763"/>
    </source>
</evidence>
<accession>A0A955I235</accession>
<dbReference type="InterPro" id="IPR038476">
    <property type="entry name" value="UvrC_RNase_H_dom_sf"/>
</dbReference>
<dbReference type="Pfam" id="PF08459">
    <property type="entry name" value="UvrC_RNaseH_dom"/>
    <property type="match status" value="1"/>
</dbReference>
<dbReference type="GO" id="GO:0006289">
    <property type="term" value="P:nucleotide-excision repair"/>
    <property type="evidence" value="ECO:0007669"/>
    <property type="project" value="InterPro"/>
</dbReference>
<protein>
    <submittedName>
        <fullName evidence="9">GIY-YIG nuclease family protein</fullName>
    </submittedName>
</protein>
<feature type="domain" description="UvrC family homology region profile" evidence="8">
    <location>
        <begin position="260"/>
        <end position="362"/>
    </location>
</feature>
<dbReference type="InterPro" id="IPR001162">
    <property type="entry name" value="UvrC_RNase_H_dom"/>
</dbReference>
<evidence type="ECO:0000256" key="4">
    <source>
        <dbReference type="ARBA" id="ARBA00022881"/>
    </source>
</evidence>
<evidence type="ECO:0000259" key="7">
    <source>
        <dbReference type="PROSITE" id="PS50164"/>
    </source>
</evidence>
<evidence type="ECO:0000256" key="3">
    <source>
        <dbReference type="ARBA" id="ARBA00022769"/>
    </source>
</evidence>
<dbReference type="GO" id="GO:0009380">
    <property type="term" value="C:excinuclease repair complex"/>
    <property type="evidence" value="ECO:0007669"/>
    <property type="project" value="TreeGrafter"/>
</dbReference>
<proteinExistence type="predicted"/>
<keyword evidence="4" id="KW-0267">Excision nuclease</keyword>
<name>A0A955I235_9BACT</name>
<dbReference type="EMBL" id="JAGQLN010000004">
    <property type="protein sequence ID" value="MCA9376604.1"/>
    <property type="molecule type" value="Genomic_DNA"/>
</dbReference>
<keyword evidence="2" id="KW-0227">DNA damage</keyword>
<reference evidence="9" key="1">
    <citation type="submission" date="2020-04" db="EMBL/GenBank/DDBJ databases">
        <authorList>
            <person name="Zhang T."/>
        </authorList>
    </citation>
    <scope>NUCLEOTIDE SEQUENCE</scope>
    <source>
        <strain evidence="9">HKST-UBA17</strain>
    </source>
</reference>
<feature type="domain" description="UVR" evidence="6">
    <location>
        <begin position="202"/>
        <end position="237"/>
    </location>
</feature>
<dbReference type="Gene3D" id="4.10.860.10">
    <property type="entry name" value="UVR domain"/>
    <property type="match status" value="1"/>
</dbReference>
<dbReference type="PROSITE" id="PS50151">
    <property type="entry name" value="UVR"/>
    <property type="match status" value="1"/>
</dbReference>
<dbReference type="SUPFAM" id="SSF46600">
    <property type="entry name" value="C-terminal UvrC-binding domain of UvrB"/>
    <property type="match status" value="1"/>
</dbReference>
<gene>
    <name evidence="9" type="ORF">KC685_01650</name>
</gene>
<reference evidence="9" key="2">
    <citation type="journal article" date="2021" name="Microbiome">
        <title>Successional dynamics and alternative stable states in a saline activated sludge microbial community over 9 years.</title>
        <authorList>
            <person name="Wang Y."/>
            <person name="Ye J."/>
            <person name="Ju F."/>
            <person name="Liu L."/>
            <person name="Boyd J.A."/>
            <person name="Deng Y."/>
            <person name="Parks D.H."/>
            <person name="Jiang X."/>
            <person name="Yin X."/>
            <person name="Woodcroft B.J."/>
            <person name="Tyson G.W."/>
            <person name="Hugenholtz P."/>
            <person name="Polz M.F."/>
            <person name="Zhang T."/>
        </authorList>
    </citation>
    <scope>NUCLEOTIDE SEQUENCE</scope>
    <source>
        <strain evidence="9">HKST-UBA17</strain>
    </source>
</reference>
<keyword evidence="1" id="KW-0963">Cytoplasm</keyword>
<dbReference type="PANTHER" id="PTHR30562:SF1">
    <property type="entry name" value="UVRABC SYSTEM PROTEIN C"/>
    <property type="match status" value="1"/>
</dbReference>
<evidence type="ECO:0000313" key="10">
    <source>
        <dbReference type="Proteomes" id="UP000741282"/>
    </source>
</evidence>
<dbReference type="FunFam" id="3.40.1440.10:FF:000001">
    <property type="entry name" value="UvrABC system protein C"/>
    <property type="match status" value="1"/>
</dbReference>
<dbReference type="InterPro" id="IPR047296">
    <property type="entry name" value="GIY-YIG_UvrC_Cho"/>
</dbReference>
<dbReference type="PROSITE" id="PS50164">
    <property type="entry name" value="GIY_YIG"/>
    <property type="match status" value="1"/>
</dbReference>
<dbReference type="InterPro" id="IPR036876">
    <property type="entry name" value="UVR_dom_sf"/>
</dbReference>
<keyword evidence="5" id="KW-0234">DNA repair</keyword>
<dbReference type="PROSITE" id="PS50165">
    <property type="entry name" value="UVRC"/>
    <property type="match status" value="1"/>
</dbReference>
<dbReference type="SUPFAM" id="SSF47781">
    <property type="entry name" value="RuvA domain 2-like"/>
    <property type="match status" value="1"/>
</dbReference>
<dbReference type="SUPFAM" id="SSF82771">
    <property type="entry name" value="GIY-YIG endonuclease"/>
    <property type="match status" value="1"/>
</dbReference>
<keyword evidence="3" id="KW-0228">DNA excision</keyword>
<evidence type="ECO:0000259" key="8">
    <source>
        <dbReference type="PROSITE" id="PS50165"/>
    </source>
</evidence>
<feature type="domain" description="GIY-YIG" evidence="7">
    <location>
        <begin position="15"/>
        <end position="94"/>
    </location>
</feature>
<dbReference type="Pfam" id="PF02151">
    <property type="entry name" value="UVR"/>
    <property type="match status" value="1"/>
</dbReference>